<dbReference type="GO" id="GO:0005634">
    <property type="term" value="C:nucleus"/>
    <property type="evidence" value="ECO:0007669"/>
    <property type="project" value="UniProtKB-SubCell"/>
</dbReference>
<reference evidence="2 3" key="1">
    <citation type="submission" date="2024-01" db="EMBL/GenBank/DDBJ databases">
        <authorList>
            <person name="Waweru B."/>
        </authorList>
    </citation>
    <scope>NUCLEOTIDE SEQUENCE [LARGE SCALE GENOMIC DNA]</scope>
</reference>
<dbReference type="GO" id="GO:0008270">
    <property type="term" value="F:zinc ion binding"/>
    <property type="evidence" value="ECO:0007669"/>
    <property type="project" value="UniProtKB-UniRule"/>
</dbReference>
<proteinExistence type="inferred from homology"/>
<protein>
    <recommendedName>
        <fullName evidence="1">Protein FAR1-RELATED SEQUENCE</fullName>
    </recommendedName>
</protein>
<dbReference type="GO" id="GO:0006355">
    <property type="term" value="P:regulation of DNA-templated transcription"/>
    <property type="evidence" value="ECO:0007669"/>
    <property type="project" value="UniProtKB-UniRule"/>
</dbReference>
<dbReference type="PANTHER" id="PTHR31669">
    <property type="entry name" value="PROTEIN FAR1-RELATED SEQUENCE 10-RELATED"/>
    <property type="match status" value="1"/>
</dbReference>
<comment type="similarity">
    <text evidence="1">Belongs to the FHY3/FAR1 family.</text>
</comment>
<name>A0AAV1RLD9_9ROSI</name>
<keyword evidence="1" id="KW-0479">Metal-binding</keyword>
<keyword evidence="1" id="KW-0862">Zinc</keyword>
<dbReference type="EMBL" id="CAWUPB010001087">
    <property type="protein sequence ID" value="CAK7337514.1"/>
    <property type="molecule type" value="Genomic_DNA"/>
</dbReference>
<dbReference type="InterPro" id="IPR031052">
    <property type="entry name" value="FHY3/FAR1"/>
</dbReference>
<keyword evidence="1" id="KW-0863">Zinc-finger</keyword>
<keyword evidence="1" id="KW-0539">Nucleus</keyword>
<accession>A0AAV1RLD9</accession>
<comment type="subcellular location">
    <subcellularLocation>
        <location evidence="1">Nucleus</location>
    </subcellularLocation>
</comment>
<comment type="caution">
    <text evidence="2">The sequence shown here is derived from an EMBL/GenBank/DDBJ whole genome shotgun (WGS) entry which is preliminary data.</text>
</comment>
<evidence type="ECO:0000256" key="1">
    <source>
        <dbReference type="RuleBase" id="RU367018"/>
    </source>
</evidence>
<dbReference type="PANTHER" id="PTHR31669:SF302">
    <property type="entry name" value="PROTEIN FAR1-RELATED SEQUENCE"/>
    <property type="match status" value="1"/>
</dbReference>
<evidence type="ECO:0000313" key="3">
    <source>
        <dbReference type="Proteomes" id="UP001314170"/>
    </source>
</evidence>
<sequence>MGCYTDIVARDKKKDCKLKMEDSYNKTQGICSEVNVNDVIIEKNALHVNRSHNECDNLMGKVFNNDEEAYNFYNEYAIRTAGFLSSQRSESTNNVLGDVANKTTSLVEFVKSFEKIIKGWRSSEVEEDFRCNQSWPPQAIKGSGILNHATNVYTHKLFKLFEEEFKNAIGNF</sequence>
<gene>
    <name evidence="2" type="ORF">DCAF_LOCUS12549</name>
</gene>
<evidence type="ECO:0000313" key="2">
    <source>
        <dbReference type="EMBL" id="CAK7337514.1"/>
    </source>
</evidence>
<dbReference type="Proteomes" id="UP001314170">
    <property type="component" value="Unassembled WGS sequence"/>
</dbReference>
<organism evidence="2 3">
    <name type="scientific">Dovyalis caffra</name>
    <dbReference type="NCBI Taxonomy" id="77055"/>
    <lineage>
        <taxon>Eukaryota</taxon>
        <taxon>Viridiplantae</taxon>
        <taxon>Streptophyta</taxon>
        <taxon>Embryophyta</taxon>
        <taxon>Tracheophyta</taxon>
        <taxon>Spermatophyta</taxon>
        <taxon>Magnoliopsida</taxon>
        <taxon>eudicotyledons</taxon>
        <taxon>Gunneridae</taxon>
        <taxon>Pentapetalae</taxon>
        <taxon>rosids</taxon>
        <taxon>fabids</taxon>
        <taxon>Malpighiales</taxon>
        <taxon>Salicaceae</taxon>
        <taxon>Flacourtieae</taxon>
        <taxon>Dovyalis</taxon>
    </lineage>
</organism>
<dbReference type="AlphaFoldDB" id="A0AAV1RLD9"/>
<keyword evidence="3" id="KW-1185">Reference proteome</keyword>
<comment type="function">
    <text evidence="1">Putative transcription activator involved in regulating light control of development.</text>
</comment>